<organism evidence="2">
    <name type="scientific">Podoviridae sp. ctdRZ1</name>
    <dbReference type="NCBI Taxonomy" id="2826568"/>
    <lineage>
        <taxon>Viruses</taxon>
        <taxon>Duplodnaviria</taxon>
        <taxon>Heunggongvirae</taxon>
        <taxon>Uroviricota</taxon>
        <taxon>Caudoviricetes</taxon>
    </lineage>
</organism>
<protein>
    <submittedName>
        <fullName evidence="2">Uncharacterized protein</fullName>
    </submittedName>
</protein>
<feature type="coiled-coil region" evidence="1">
    <location>
        <begin position="233"/>
        <end position="260"/>
    </location>
</feature>
<evidence type="ECO:0000256" key="1">
    <source>
        <dbReference type="SAM" id="Coils"/>
    </source>
</evidence>
<keyword evidence="1" id="KW-0175">Coiled coil</keyword>
<evidence type="ECO:0000313" key="2">
    <source>
        <dbReference type="EMBL" id="DAE19628.1"/>
    </source>
</evidence>
<reference evidence="2" key="1">
    <citation type="journal article" date="2021" name="Proc. Natl. Acad. Sci. U.S.A.">
        <title>A Catalog of Tens of Thousands of Viruses from Human Metagenomes Reveals Hidden Associations with Chronic Diseases.</title>
        <authorList>
            <person name="Tisza M.J."/>
            <person name="Buck C.B."/>
        </authorList>
    </citation>
    <scope>NUCLEOTIDE SEQUENCE</scope>
    <source>
        <strain evidence="2">CtdRZ1</strain>
    </source>
</reference>
<sequence length="297" mass="32428">MATKYKYDKDTDYAALMERAAQRGDNAAAAIYEQQRNAKIRGEGMTDVTQSNDYAQYLPLEDVPDYDDTHRRQAESLLTERDTTGQRARIDQMLDALLGEEFDYDPASDKLYAAYRQQYERQADLASANALGAAAALTGGRASTAAVAAAQQAGGYYRAMLAGKLPELAQLAYERYNGERKTRLSAIDAMLDAADSRDGVTKAQIAALLDMDGADYDRADSKLQQQAKDAADRKAAADKKAKEEKAAQEAADKAARSEARRQITLILRNGGTVPNDLWEQSGYSAVTIAAMLRGRKG</sequence>
<name>A0A8S5QM19_9CAUD</name>
<proteinExistence type="predicted"/>
<dbReference type="EMBL" id="BK015680">
    <property type="protein sequence ID" value="DAE19628.1"/>
    <property type="molecule type" value="Genomic_DNA"/>
</dbReference>
<accession>A0A8S5QM19</accession>